<dbReference type="InterPro" id="IPR015943">
    <property type="entry name" value="WD40/YVTN_repeat-like_dom_sf"/>
</dbReference>
<dbReference type="InterPro" id="IPR006594">
    <property type="entry name" value="LisH"/>
</dbReference>
<dbReference type="SUPFAM" id="SSF48371">
    <property type="entry name" value="ARM repeat"/>
    <property type="match status" value="1"/>
</dbReference>
<evidence type="ECO:0000313" key="9">
    <source>
        <dbReference type="WBParaSite" id="SBAD_0000198801-mRNA-1"/>
    </source>
</evidence>
<dbReference type="UniPathway" id="UPA00143"/>
<reference evidence="9" key="1">
    <citation type="submission" date="2016-06" db="UniProtKB">
        <authorList>
            <consortium name="WormBaseParasite"/>
        </authorList>
    </citation>
    <scope>IDENTIFICATION</scope>
</reference>
<dbReference type="OrthoDB" id="27563at2759"/>
<dbReference type="GO" id="GO:0005634">
    <property type="term" value="C:nucleus"/>
    <property type="evidence" value="ECO:0007669"/>
    <property type="project" value="UniProtKB-SubCell"/>
</dbReference>
<gene>
    <name evidence="7" type="ORF">SBAD_LOCUS1898</name>
</gene>
<dbReference type="GO" id="GO:0016567">
    <property type="term" value="P:protein ubiquitination"/>
    <property type="evidence" value="ECO:0007669"/>
    <property type="project" value="UniProtKB-UniPathway"/>
</dbReference>
<dbReference type="PANTHER" id="PTHR13129">
    <property type="entry name" value="VPRBP PROTEIN-RELATED"/>
    <property type="match status" value="1"/>
</dbReference>
<dbReference type="InterPro" id="IPR011989">
    <property type="entry name" value="ARM-like"/>
</dbReference>
<sequence>MPPQLRSGTSDNNPANGEGRNTSADESRVDSPQSTADSSVERPSVFVFASLLHTWEEQRNNNMFDPIPTLTKMAEMIESETEQFLKQDPDPFDDRHPGNIDPSGALGSMLKEIFKVTQFVSKLVESYMMCRDNPMLTMAAARLLTDILPALDLSVVFEDNDDFIPHLYRWAEEGDICMRTYATAILAVALEVSDIAASFRERSVALVPLMLTRLEVLQQHVAEVHDVPMNCESTKEDKATETGPNFSSVKSETFTQDEVRPKLGDVLRQEESAGPSSAASIPVQTPIDTVRCEESHLAQKCCQSIRIKRRASDAGSVPPLKAKRSKLSKLAAGQGNLSNSSWAELEPYVIGKHCMYPLTSIMQQRIILQYLTATGEYQELLPCIFERKVSQLLYNYIDFTKNNDVRLVFDALRYLATLLCHKKFAIEFVNSNGIERLLNVYEPSMASAAVSLCLYYLSYNEDVMEKICNLPGAVLDDLVNYALWLLEHSYESGRCHVTIFFTFTFMFRPILERFDARDGLRKLYNHISTLSILQDESRARILSDDQIFASRQAVRQVCNALKKYFEAQLSIKFEQLKKKHASDSKEGSSADEHAAANAHSSYKPLKMEPSTIENCVTTMLEIMPMRTTWKAVDVLQRLNGITLLLRIICNASDWYYTGKVEAVCGALDVLWICSVIPSVQMEFTQACDSENGNEPEIQKSALRIINNCVCGTPLRVLRNLIFSKTPITEADSIRALACKALNGLARSEIVRQIVSKTPLIYNNQLHLLMREPVLLDNRAEHVKFSEYGRQLIERVTGRPISDFKDLTQDRLHKVIPVFSKTVLTTYLFFFVKASVVAQTKITYDEKELLQLIWDHLSKKGFKKSAALLREEAALPTITQDSPPTPVSSKFLLYHPPSAGYRCATQLTMDNWSHGTQMVGGITSYLMSSSHQATFSKANPAAQNACSSGRGSGGDSALRLLRQPSSTVVPVRLNSLSRSPYMSRDWSKERHLRPTPVINLKKAMEKRKPIGLSLDSIITEYLRKQHALCLNPQHLVQYCVCFSPHQCPEPKLKRHAPNNFSSRVYHKPYFPIGGGYDGVRADMRYIFSRFKPVKTVKDEDSDSAFTCCSFSINERFLLLGTYAGDLKSYRIHDMSEVATVSCHASALTSIQQSNDQSLLLTSSAFVRPFSALWRRGESFESRLKFEDDIFVEFSNLPQDRIVGTEHTKANIYDIATDGILWDVRSASVVHKFDKLNSHISGRFHPQGLEIIINTEVWDIKTFHLLHTVPALDQCKIVFNGTADIIYGAVQDFEDMEDSERPGVKSPFGSSFRTFDAADYSLIATIDIKKNIFDLCTNKSDNYVAIIENQGLNQDLHSMGENVCRLYEVGMKRESEADQEQRYM</sequence>
<evidence type="ECO:0000256" key="2">
    <source>
        <dbReference type="ARBA" id="ARBA00004906"/>
    </source>
</evidence>
<feature type="region of interest" description="Disordered" evidence="6">
    <location>
        <begin position="1"/>
        <end position="40"/>
    </location>
</feature>
<dbReference type="Pfam" id="PF08513">
    <property type="entry name" value="LisH"/>
    <property type="match status" value="1"/>
</dbReference>
<proteinExistence type="inferred from homology"/>
<feature type="compositionally biased region" description="Polar residues" evidence="6">
    <location>
        <begin position="242"/>
        <end position="254"/>
    </location>
</feature>
<dbReference type="EMBL" id="UZAM01006995">
    <property type="protein sequence ID" value="VDO95833.1"/>
    <property type="molecule type" value="Genomic_DNA"/>
</dbReference>
<reference evidence="7 8" key="2">
    <citation type="submission" date="2018-11" db="EMBL/GenBank/DDBJ databases">
        <authorList>
            <consortium name="Pathogen Informatics"/>
        </authorList>
    </citation>
    <scope>NUCLEOTIDE SEQUENCE [LARGE SCALE GENOMIC DNA]</scope>
</reference>
<organism evidence="9">
    <name type="scientific">Soboliphyme baturini</name>
    <dbReference type="NCBI Taxonomy" id="241478"/>
    <lineage>
        <taxon>Eukaryota</taxon>
        <taxon>Metazoa</taxon>
        <taxon>Ecdysozoa</taxon>
        <taxon>Nematoda</taxon>
        <taxon>Enoplea</taxon>
        <taxon>Dorylaimia</taxon>
        <taxon>Dioctophymatida</taxon>
        <taxon>Dioctophymatoidea</taxon>
        <taxon>Soboliphymatidae</taxon>
        <taxon>Soboliphyme</taxon>
    </lineage>
</organism>
<dbReference type="InterPro" id="IPR033270">
    <property type="entry name" value="VPRBP/DCAF1"/>
</dbReference>
<dbReference type="InterPro" id="IPR036322">
    <property type="entry name" value="WD40_repeat_dom_sf"/>
</dbReference>
<accession>A0A183IE54</accession>
<comment type="subcellular location">
    <subcellularLocation>
        <location evidence="1">Nucleus</location>
    </subcellularLocation>
</comment>
<dbReference type="WBParaSite" id="SBAD_0000198801-mRNA-1">
    <property type="protein sequence ID" value="SBAD_0000198801-mRNA-1"/>
    <property type="gene ID" value="SBAD_0000198801"/>
</dbReference>
<dbReference type="SMART" id="SM00667">
    <property type="entry name" value="LisH"/>
    <property type="match status" value="1"/>
</dbReference>
<dbReference type="Proteomes" id="UP000270296">
    <property type="component" value="Unassembled WGS sequence"/>
</dbReference>
<keyword evidence="5" id="KW-0539">Nucleus</keyword>
<dbReference type="InterPro" id="IPR016024">
    <property type="entry name" value="ARM-type_fold"/>
</dbReference>
<feature type="compositionally biased region" description="Polar residues" evidence="6">
    <location>
        <begin position="1"/>
        <end position="22"/>
    </location>
</feature>
<comment type="pathway">
    <text evidence="2">Protein modification; protein ubiquitination.</text>
</comment>
<comment type="similarity">
    <text evidence="3">Belongs to the VPRBP/DCAF1 family.</text>
</comment>
<name>A0A183IE54_9BILA</name>
<evidence type="ECO:0000256" key="4">
    <source>
        <dbReference type="ARBA" id="ARBA00022786"/>
    </source>
</evidence>
<dbReference type="GO" id="GO:0080008">
    <property type="term" value="C:Cul4-RING E3 ubiquitin ligase complex"/>
    <property type="evidence" value="ECO:0007669"/>
    <property type="project" value="TreeGrafter"/>
</dbReference>
<keyword evidence="4" id="KW-0833">Ubl conjugation pathway</keyword>
<dbReference type="Gene3D" id="1.25.10.10">
    <property type="entry name" value="Leucine-rich Repeat Variant"/>
    <property type="match status" value="1"/>
</dbReference>
<dbReference type="SUPFAM" id="SSF50978">
    <property type="entry name" value="WD40 repeat-like"/>
    <property type="match status" value="1"/>
</dbReference>
<evidence type="ECO:0000256" key="6">
    <source>
        <dbReference type="SAM" id="MobiDB-lite"/>
    </source>
</evidence>
<protein>
    <submittedName>
        <fullName evidence="9">LisH domain-containing protein</fullName>
    </submittedName>
</protein>
<dbReference type="Gene3D" id="2.130.10.10">
    <property type="entry name" value="YVTN repeat-like/Quinoprotein amine dehydrogenase"/>
    <property type="match status" value="2"/>
</dbReference>
<evidence type="ECO:0000256" key="5">
    <source>
        <dbReference type="ARBA" id="ARBA00023242"/>
    </source>
</evidence>
<dbReference type="PANTHER" id="PTHR13129:SF4">
    <property type="entry name" value="DDB1- AND CUL4-ASSOCIATED FACTOR 1"/>
    <property type="match status" value="1"/>
</dbReference>
<evidence type="ECO:0000313" key="7">
    <source>
        <dbReference type="EMBL" id="VDO95833.1"/>
    </source>
</evidence>
<evidence type="ECO:0000256" key="1">
    <source>
        <dbReference type="ARBA" id="ARBA00004123"/>
    </source>
</evidence>
<feature type="region of interest" description="Disordered" evidence="6">
    <location>
        <begin position="233"/>
        <end position="254"/>
    </location>
</feature>
<keyword evidence="8" id="KW-1185">Reference proteome</keyword>
<evidence type="ECO:0000256" key="3">
    <source>
        <dbReference type="ARBA" id="ARBA00008845"/>
    </source>
</evidence>
<dbReference type="PROSITE" id="PS50896">
    <property type="entry name" value="LISH"/>
    <property type="match status" value="1"/>
</dbReference>
<evidence type="ECO:0000313" key="8">
    <source>
        <dbReference type="Proteomes" id="UP000270296"/>
    </source>
</evidence>